<dbReference type="EMBL" id="FQZU01000012">
    <property type="protein sequence ID" value="SHJ79325.1"/>
    <property type="molecule type" value="Genomic_DNA"/>
</dbReference>
<keyword evidence="1" id="KW-0479">Metal-binding</keyword>
<feature type="domain" description="4Fe-4S ferredoxin-type" evidence="4">
    <location>
        <begin position="39"/>
        <end position="67"/>
    </location>
</feature>
<dbReference type="PROSITE" id="PS00198">
    <property type="entry name" value="4FE4S_FER_1"/>
    <property type="match status" value="1"/>
</dbReference>
<dbReference type="PROSITE" id="PS51379">
    <property type="entry name" value="4FE4S_FER_2"/>
    <property type="match status" value="2"/>
</dbReference>
<evidence type="ECO:0000256" key="1">
    <source>
        <dbReference type="ARBA" id="ARBA00022723"/>
    </source>
</evidence>
<dbReference type="Pfam" id="PF12838">
    <property type="entry name" value="Fer4_7"/>
    <property type="match status" value="1"/>
</dbReference>
<reference evidence="6" key="1">
    <citation type="submission" date="2016-11" db="EMBL/GenBank/DDBJ databases">
        <authorList>
            <person name="Varghese N."/>
            <person name="Submissions S."/>
        </authorList>
    </citation>
    <scope>NUCLEOTIDE SEQUENCE [LARGE SCALE GENOMIC DNA]</scope>
    <source>
        <strain evidence="6">DSM 16219</strain>
    </source>
</reference>
<dbReference type="Proteomes" id="UP000183994">
    <property type="component" value="Unassembled WGS sequence"/>
</dbReference>
<protein>
    <submittedName>
        <fullName evidence="5">2-oxoglutarate ferredoxin oxidoreductase subunit delta</fullName>
    </submittedName>
</protein>
<keyword evidence="6" id="KW-1185">Reference proteome</keyword>
<dbReference type="InterPro" id="IPR017896">
    <property type="entry name" value="4Fe4S_Fe-S-bd"/>
</dbReference>
<dbReference type="AlphaFoldDB" id="A0A1M6M7A9"/>
<keyword evidence="3" id="KW-0411">Iron-sulfur</keyword>
<evidence type="ECO:0000256" key="3">
    <source>
        <dbReference type="ARBA" id="ARBA00023014"/>
    </source>
</evidence>
<dbReference type="OrthoDB" id="9804603at2"/>
<dbReference type="Gene3D" id="3.30.70.20">
    <property type="match status" value="1"/>
</dbReference>
<dbReference type="PANTHER" id="PTHR43122:SF2">
    <property type="entry name" value="FERREDOXIN SUBUNIT OF PYRUVATE:FLAVODOXIN OXIDOREDUCTASE"/>
    <property type="match status" value="1"/>
</dbReference>
<dbReference type="GO" id="GO:0046872">
    <property type="term" value="F:metal ion binding"/>
    <property type="evidence" value="ECO:0007669"/>
    <property type="project" value="UniProtKB-KW"/>
</dbReference>
<dbReference type="GO" id="GO:0051536">
    <property type="term" value="F:iron-sulfur cluster binding"/>
    <property type="evidence" value="ECO:0007669"/>
    <property type="project" value="UniProtKB-KW"/>
</dbReference>
<evidence type="ECO:0000313" key="5">
    <source>
        <dbReference type="EMBL" id="SHJ79325.1"/>
    </source>
</evidence>
<accession>A0A1M6M7A9</accession>
<gene>
    <name evidence="5" type="ORF">SAMN02745216_02262</name>
</gene>
<proteinExistence type="predicted"/>
<feature type="domain" description="4Fe-4S ferredoxin-type" evidence="4">
    <location>
        <begin position="2"/>
        <end position="31"/>
    </location>
</feature>
<dbReference type="RefSeq" id="WP_073475805.1">
    <property type="nucleotide sequence ID" value="NZ_FQZU01000012.1"/>
</dbReference>
<name>A0A1M6M7A9_9BACT</name>
<organism evidence="5 6">
    <name type="scientific">Desulfatibacillum alkenivorans DSM 16219</name>
    <dbReference type="NCBI Taxonomy" id="1121393"/>
    <lineage>
        <taxon>Bacteria</taxon>
        <taxon>Pseudomonadati</taxon>
        <taxon>Thermodesulfobacteriota</taxon>
        <taxon>Desulfobacteria</taxon>
        <taxon>Desulfobacterales</taxon>
        <taxon>Desulfatibacillaceae</taxon>
        <taxon>Desulfatibacillum</taxon>
    </lineage>
</organism>
<dbReference type="PANTHER" id="PTHR43122">
    <property type="entry name" value="FERREDOXIN SUBUNIT OF PYRUVATE:FLAVODOXIN OXIDOREDUCTASE-RELATED"/>
    <property type="match status" value="1"/>
</dbReference>
<keyword evidence="2" id="KW-0408">Iron</keyword>
<evidence type="ECO:0000313" key="6">
    <source>
        <dbReference type="Proteomes" id="UP000183994"/>
    </source>
</evidence>
<evidence type="ECO:0000256" key="2">
    <source>
        <dbReference type="ARBA" id="ARBA00023004"/>
    </source>
</evidence>
<sequence>MARMTVNEFYCKGCGLCIEACPKKIIELASHLNDAGYHPAVCVDQDKCNACTLCYVTCPDGAITIEK</sequence>
<dbReference type="SUPFAM" id="SSF54862">
    <property type="entry name" value="4Fe-4S ferredoxins"/>
    <property type="match status" value="1"/>
</dbReference>
<evidence type="ECO:0000259" key="4">
    <source>
        <dbReference type="PROSITE" id="PS51379"/>
    </source>
</evidence>
<dbReference type="STRING" id="1121393.SAMN02745216_02262"/>
<dbReference type="InterPro" id="IPR017900">
    <property type="entry name" value="4Fe4S_Fe_S_CS"/>
</dbReference>